<evidence type="ECO:0000313" key="2">
    <source>
        <dbReference type="Proteomes" id="UP001603857"/>
    </source>
</evidence>
<sequence>MLSSAFSAKCKSRGPLTFIPLLLGIEAASLDVDEGGLLTLFILLAMSWMSSSSSSSSAHSIYTSVSIFFPS</sequence>
<name>A0ABD1MQH4_9FABA</name>
<dbReference type="Proteomes" id="UP001603857">
    <property type="component" value="Unassembled WGS sequence"/>
</dbReference>
<keyword evidence="2" id="KW-1185">Reference proteome</keyword>
<dbReference type="AlphaFoldDB" id="A0ABD1MQH4"/>
<accession>A0ABD1MQH4</accession>
<dbReference type="EMBL" id="JBGMDY010000004">
    <property type="protein sequence ID" value="KAL2338070.1"/>
    <property type="molecule type" value="Genomic_DNA"/>
</dbReference>
<proteinExistence type="predicted"/>
<comment type="caution">
    <text evidence="1">The sequence shown here is derived from an EMBL/GenBank/DDBJ whole genome shotgun (WGS) entry which is preliminary data.</text>
</comment>
<protein>
    <submittedName>
        <fullName evidence="1">Uncharacterized protein</fullName>
    </submittedName>
</protein>
<gene>
    <name evidence="1" type="ORF">Fmac_012516</name>
</gene>
<reference evidence="1 2" key="1">
    <citation type="submission" date="2024-08" db="EMBL/GenBank/DDBJ databases">
        <title>Insights into the chromosomal genome structure of Flemingia macrophylla.</title>
        <authorList>
            <person name="Ding Y."/>
            <person name="Zhao Y."/>
            <person name="Bi W."/>
            <person name="Wu M."/>
            <person name="Zhao G."/>
            <person name="Gong Y."/>
            <person name="Li W."/>
            <person name="Zhang P."/>
        </authorList>
    </citation>
    <scope>NUCLEOTIDE SEQUENCE [LARGE SCALE GENOMIC DNA]</scope>
    <source>
        <strain evidence="1">DYQJB</strain>
        <tissue evidence="1">Leaf</tissue>
    </source>
</reference>
<evidence type="ECO:0000313" key="1">
    <source>
        <dbReference type="EMBL" id="KAL2338070.1"/>
    </source>
</evidence>
<organism evidence="1 2">
    <name type="scientific">Flemingia macrophylla</name>
    <dbReference type="NCBI Taxonomy" id="520843"/>
    <lineage>
        <taxon>Eukaryota</taxon>
        <taxon>Viridiplantae</taxon>
        <taxon>Streptophyta</taxon>
        <taxon>Embryophyta</taxon>
        <taxon>Tracheophyta</taxon>
        <taxon>Spermatophyta</taxon>
        <taxon>Magnoliopsida</taxon>
        <taxon>eudicotyledons</taxon>
        <taxon>Gunneridae</taxon>
        <taxon>Pentapetalae</taxon>
        <taxon>rosids</taxon>
        <taxon>fabids</taxon>
        <taxon>Fabales</taxon>
        <taxon>Fabaceae</taxon>
        <taxon>Papilionoideae</taxon>
        <taxon>50 kb inversion clade</taxon>
        <taxon>NPAAA clade</taxon>
        <taxon>indigoferoid/millettioid clade</taxon>
        <taxon>Phaseoleae</taxon>
        <taxon>Flemingia</taxon>
    </lineage>
</organism>